<feature type="site" description="Increases basicity of active site His" evidence="1">
    <location>
        <position position="136"/>
    </location>
</feature>
<dbReference type="Gene3D" id="3.40.50.20">
    <property type="match status" value="1"/>
</dbReference>
<dbReference type="EMBL" id="PIOD01000005">
    <property type="protein sequence ID" value="RDW20748.1"/>
    <property type="molecule type" value="Genomic_DNA"/>
</dbReference>
<proteinExistence type="predicted"/>
<gene>
    <name evidence="4" type="ORF">CWR45_05855</name>
</gene>
<dbReference type="AlphaFoldDB" id="A0A3D8PZI4"/>
<dbReference type="PANTHER" id="PTHR43300">
    <property type="entry name" value="ACETYLTRANSFERASE"/>
    <property type="match status" value="1"/>
</dbReference>
<dbReference type="NCBIfam" id="TIGR03570">
    <property type="entry name" value="NeuD_NnaD"/>
    <property type="match status" value="1"/>
</dbReference>
<dbReference type="GO" id="GO:0016740">
    <property type="term" value="F:transferase activity"/>
    <property type="evidence" value="ECO:0007669"/>
    <property type="project" value="UniProtKB-KW"/>
</dbReference>
<dbReference type="Gene3D" id="2.160.10.10">
    <property type="entry name" value="Hexapeptide repeat proteins"/>
    <property type="match status" value="1"/>
</dbReference>
<keyword evidence="4" id="KW-0808">Transferase</keyword>
<dbReference type="InterPro" id="IPR050179">
    <property type="entry name" value="Trans_hexapeptide_repeat"/>
</dbReference>
<evidence type="ECO:0000256" key="2">
    <source>
        <dbReference type="PIRSR" id="PIRSR620019-2"/>
    </source>
</evidence>
<keyword evidence="5" id="KW-1185">Reference proteome</keyword>
<evidence type="ECO:0000313" key="5">
    <source>
        <dbReference type="Proteomes" id="UP000256520"/>
    </source>
</evidence>
<comment type="caution">
    <text evidence="4">The sequence shown here is derived from an EMBL/GenBank/DDBJ whole genome shotgun (WGS) entry which is preliminary data.</text>
</comment>
<name>A0A3D8PZI4_9BACI</name>
<evidence type="ECO:0000256" key="1">
    <source>
        <dbReference type="PIRSR" id="PIRSR620019-1"/>
    </source>
</evidence>
<feature type="binding site" evidence="2">
    <location>
        <position position="144"/>
    </location>
    <ligand>
        <name>acetyl-CoA</name>
        <dbReference type="ChEBI" id="CHEBI:57288"/>
    </ligand>
</feature>
<dbReference type="InterPro" id="IPR011004">
    <property type="entry name" value="Trimer_LpxA-like_sf"/>
</dbReference>
<dbReference type="InterPro" id="IPR041561">
    <property type="entry name" value="PglD_N"/>
</dbReference>
<protein>
    <submittedName>
        <fullName evidence="4">Acetyltransferase</fullName>
    </submittedName>
</protein>
<feature type="binding site" evidence="2">
    <location>
        <position position="165"/>
    </location>
    <ligand>
        <name>acetyl-CoA</name>
        <dbReference type="ChEBI" id="CHEBI:57288"/>
    </ligand>
</feature>
<dbReference type="SUPFAM" id="SSF51161">
    <property type="entry name" value="Trimeric LpxA-like enzymes"/>
    <property type="match status" value="1"/>
</dbReference>
<dbReference type="OrthoDB" id="9794407at2"/>
<feature type="domain" description="PglD N-terminal" evidence="3">
    <location>
        <begin position="4"/>
        <end position="80"/>
    </location>
</feature>
<dbReference type="RefSeq" id="WP_115748912.1">
    <property type="nucleotide sequence ID" value="NZ_PIOD01000005.1"/>
</dbReference>
<feature type="binding site" evidence="2">
    <location>
        <begin position="11"/>
        <end position="13"/>
    </location>
    <ligand>
        <name>substrate</name>
    </ligand>
</feature>
<dbReference type="CDD" id="cd03360">
    <property type="entry name" value="LbH_AT_putative"/>
    <property type="match status" value="1"/>
</dbReference>
<sequence length="205" mass="21915">MKSKLLIIGASGHGKVVADIAMKMNRWQCIVFLDDDESIETSIGIDVIGTSDKVYEYLEEYEIFVGIGNNATRQKVYERLVTLNADIPVLIHPNAVVGEKVKIENGTVVMAGVVINSCTKVGKGCIINTGSSIDHDNYIEDYVHISPGAHLAGAVKVGNRSWLGIGSIVSNNLNISSDCKIGAGAVVISDITEAGTYIGVPVRRI</sequence>
<evidence type="ECO:0000259" key="3">
    <source>
        <dbReference type="Pfam" id="PF17836"/>
    </source>
</evidence>
<dbReference type="Pfam" id="PF17836">
    <property type="entry name" value="PglD_N"/>
    <property type="match status" value="1"/>
</dbReference>
<dbReference type="InterPro" id="IPR020019">
    <property type="entry name" value="AcTrfase_PglD-like"/>
</dbReference>
<dbReference type="PANTHER" id="PTHR43300:SF7">
    <property type="entry name" value="UDP-N-ACETYLBACILLOSAMINE N-ACETYLTRANSFERASE"/>
    <property type="match status" value="1"/>
</dbReference>
<accession>A0A3D8PZI4</accession>
<evidence type="ECO:0000313" key="4">
    <source>
        <dbReference type="EMBL" id="RDW20748.1"/>
    </source>
</evidence>
<feature type="active site" description="Proton acceptor" evidence="1">
    <location>
        <position position="135"/>
    </location>
</feature>
<organism evidence="4 5">
    <name type="scientific">Oceanobacillus chungangensis</name>
    <dbReference type="NCBI Taxonomy" id="1229152"/>
    <lineage>
        <taxon>Bacteria</taxon>
        <taxon>Bacillati</taxon>
        <taxon>Bacillota</taxon>
        <taxon>Bacilli</taxon>
        <taxon>Bacillales</taxon>
        <taxon>Bacillaceae</taxon>
        <taxon>Oceanobacillus</taxon>
    </lineage>
</organism>
<dbReference type="Proteomes" id="UP000256520">
    <property type="component" value="Unassembled WGS sequence"/>
</dbReference>
<reference evidence="5" key="1">
    <citation type="submission" date="2017-11" db="EMBL/GenBank/DDBJ databases">
        <authorList>
            <person name="Zhu W."/>
        </authorList>
    </citation>
    <scope>NUCLEOTIDE SEQUENCE [LARGE SCALE GENOMIC DNA]</scope>
    <source>
        <strain evidence="5">CAU 1051</strain>
    </source>
</reference>
<feature type="binding site" evidence="2">
    <location>
        <position position="68"/>
    </location>
    <ligand>
        <name>substrate</name>
    </ligand>
</feature>